<gene>
    <name evidence="1" type="ORF">DI526_10450</name>
</gene>
<dbReference type="RefSeq" id="WP_304277382.1">
    <property type="nucleotide sequence ID" value="NZ_QFQZ01000027.1"/>
</dbReference>
<accession>A0A2W5WKN3</accession>
<evidence type="ECO:0000313" key="2">
    <source>
        <dbReference type="Proteomes" id="UP000249393"/>
    </source>
</evidence>
<comment type="caution">
    <text evidence="1">The sequence shown here is derived from an EMBL/GenBank/DDBJ whole genome shotgun (WGS) entry which is preliminary data.</text>
</comment>
<dbReference type="Proteomes" id="UP000249393">
    <property type="component" value="Unassembled WGS sequence"/>
</dbReference>
<proteinExistence type="predicted"/>
<dbReference type="EMBL" id="QFQZ01000027">
    <property type="protein sequence ID" value="PZR34418.1"/>
    <property type="molecule type" value="Genomic_DNA"/>
</dbReference>
<evidence type="ECO:0000313" key="1">
    <source>
        <dbReference type="EMBL" id="PZR34418.1"/>
    </source>
</evidence>
<sequence>MALTRDFKATVRARAERDLAFRQALFQEAVQCLLEGDTDGGRSVLRDYINATIGFDALAETTKTPPKSLMRMFGPKGNPTADNLFGVIGVLQEKTGVHLEVRAQAVVA</sequence>
<organism evidence="1 2">
    <name type="scientific">Caulobacter segnis</name>
    <dbReference type="NCBI Taxonomy" id="88688"/>
    <lineage>
        <taxon>Bacteria</taxon>
        <taxon>Pseudomonadati</taxon>
        <taxon>Pseudomonadota</taxon>
        <taxon>Alphaproteobacteria</taxon>
        <taxon>Caulobacterales</taxon>
        <taxon>Caulobacteraceae</taxon>
        <taxon>Caulobacter</taxon>
    </lineage>
</organism>
<name>A0A2W5WKN3_9CAUL</name>
<dbReference type="AlphaFoldDB" id="A0A2W5WKN3"/>
<protein>
    <submittedName>
        <fullName evidence="1">Transcriptional regulator</fullName>
    </submittedName>
</protein>
<reference evidence="1 2" key="1">
    <citation type="submission" date="2017-08" db="EMBL/GenBank/DDBJ databases">
        <title>Infants hospitalized years apart are colonized by the same room-sourced microbial strains.</title>
        <authorList>
            <person name="Brooks B."/>
            <person name="Olm M.R."/>
            <person name="Firek B.A."/>
            <person name="Baker R."/>
            <person name="Thomas B.C."/>
            <person name="Morowitz M.J."/>
            <person name="Banfield J.F."/>
        </authorList>
    </citation>
    <scope>NUCLEOTIDE SEQUENCE [LARGE SCALE GENOMIC DNA]</scope>
    <source>
        <strain evidence="1">S2_003_000_R2_4</strain>
    </source>
</reference>